<keyword evidence="1" id="KW-0472">Membrane</keyword>
<feature type="transmembrane region" description="Helical" evidence="1">
    <location>
        <begin position="41"/>
        <end position="57"/>
    </location>
</feature>
<feature type="transmembrane region" description="Helical" evidence="1">
    <location>
        <begin position="152"/>
        <end position="171"/>
    </location>
</feature>
<organism evidence="2 3">
    <name type="scientific">Amniculicola lignicola CBS 123094</name>
    <dbReference type="NCBI Taxonomy" id="1392246"/>
    <lineage>
        <taxon>Eukaryota</taxon>
        <taxon>Fungi</taxon>
        <taxon>Dikarya</taxon>
        <taxon>Ascomycota</taxon>
        <taxon>Pezizomycotina</taxon>
        <taxon>Dothideomycetes</taxon>
        <taxon>Pleosporomycetidae</taxon>
        <taxon>Pleosporales</taxon>
        <taxon>Amniculicolaceae</taxon>
        <taxon>Amniculicola</taxon>
    </lineage>
</organism>
<keyword evidence="3" id="KW-1185">Reference proteome</keyword>
<dbReference type="AlphaFoldDB" id="A0A6A5WH05"/>
<dbReference type="Proteomes" id="UP000799779">
    <property type="component" value="Unassembled WGS sequence"/>
</dbReference>
<gene>
    <name evidence="2" type="ORF">P154DRAFT_563502</name>
</gene>
<evidence type="ECO:0000313" key="3">
    <source>
        <dbReference type="Proteomes" id="UP000799779"/>
    </source>
</evidence>
<feature type="transmembrane region" description="Helical" evidence="1">
    <location>
        <begin position="102"/>
        <end position="121"/>
    </location>
</feature>
<feature type="transmembrane region" description="Helical" evidence="1">
    <location>
        <begin position="77"/>
        <end position="95"/>
    </location>
</feature>
<sequence length="318" mass="35310">MASLAFVSALVCTSTTLLVALIFFIFAFLTVEGENLAKRPFLLFVQAIHIVFCSLALGFCASDFKDNTHPVQPRTEIALQLAFLSFSLPFLTTFVPYHSIAWFFFVCLFTISISITAHTFQNPTNDYTFSFVPPILVYGTSWLFAPSARLRSWVILLFSLLAIAVFVLSSLQSSIPFLQTQKVAYFALAVLTMLQEGFIFSACQAAFLSVINRFTSDSKFLHRKQQDTVLPRAWFGGKTRGDNKSLNTVAKGEHHFANWDFPKTSPHGNPLVLSPMPRKPSDTTKYDFSCKGSVAGPNSQERLVSTTSIKSGTIGHKV</sequence>
<feature type="transmembrane region" description="Helical" evidence="1">
    <location>
        <begin position="6"/>
        <end position="29"/>
    </location>
</feature>
<keyword evidence="1" id="KW-0812">Transmembrane</keyword>
<proteinExistence type="predicted"/>
<reference evidence="2" key="1">
    <citation type="journal article" date="2020" name="Stud. Mycol.">
        <title>101 Dothideomycetes genomes: a test case for predicting lifestyles and emergence of pathogens.</title>
        <authorList>
            <person name="Haridas S."/>
            <person name="Albert R."/>
            <person name="Binder M."/>
            <person name="Bloem J."/>
            <person name="Labutti K."/>
            <person name="Salamov A."/>
            <person name="Andreopoulos B."/>
            <person name="Baker S."/>
            <person name="Barry K."/>
            <person name="Bills G."/>
            <person name="Bluhm B."/>
            <person name="Cannon C."/>
            <person name="Castanera R."/>
            <person name="Culley D."/>
            <person name="Daum C."/>
            <person name="Ezra D."/>
            <person name="Gonzalez J."/>
            <person name="Henrissat B."/>
            <person name="Kuo A."/>
            <person name="Liang C."/>
            <person name="Lipzen A."/>
            <person name="Lutzoni F."/>
            <person name="Magnuson J."/>
            <person name="Mondo S."/>
            <person name="Nolan M."/>
            <person name="Ohm R."/>
            <person name="Pangilinan J."/>
            <person name="Park H.-J."/>
            <person name="Ramirez L."/>
            <person name="Alfaro M."/>
            <person name="Sun H."/>
            <person name="Tritt A."/>
            <person name="Yoshinaga Y."/>
            <person name="Zwiers L.-H."/>
            <person name="Turgeon B."/>
            <person name="Goodwin S."/>
            <person name="Spatafora J."/>
            <person name="Crous P."/>
            <person name="Grigoriev I."/>
        </authorList>
    </citation>
    <scope>NUCLEOTIDE SEQUENCE</scope>
    <source>
        <strain evidence="2">CBS 123094</strain>
    </source>
</reference>
<dbReference type="EMBL" id="ML977590">
    <property type="protein sequence ID" value="KAF2000214.1"/>
    <property type="molecule type" value="Genomic_DNA"/>
</dbReference>
<protein>
    <submittedName>
        <fullName evidence="2">Uncharacterized protein</fullName>
    </submittedName>
</protein>
<name>A0A6A5WH05_9PLEO</name>
<feature type="transmembrane region" description="Helical" evidence="1">
    <location>
        <begin position="183"/>
        <end position="211"/>
    </location>
</feature>
<feature type="transmembrane region" description="Helical" evidence="1">
    <location>
        <begin position="127"/>
        <end position="145"/>
    </location>
</feature>
<evidence type="ECO:0000256" key="1">
    <source>
        <dbReference type="SAM" id="Phobius"/>
    </source>
</evidence>
<evidence type="ECO:0000313" key="2">
    <source>
        <dbReference type="EMBL" id="KAF2000214.1"/>
    </source>
</evidence>
<keyword evidence="1" id="KW-1133">Transmembrane helix</keyword>
<accession>A0A6A5WH05</accession>